<protein>
    <submittedName>
        <fullName evidence="2">XdhC family protein</fullName>
    </submittedName>
</protein>
<dbReference type="InterPro" id="IPR027051">
    <property type="entry name" value="XdhC_Rossmann_dom"/>
</dbReference>
<feature type="domain" description="XdhC Rossmann" evidence="1">
    <location>
        <begin position="27"/>
        <end position="161"/>
    </location>
</feature>
<dbReference type="Pfam" id="PF13478">
    <property type="entry name" value="XdhC_C"/>
    <property type="match status" value="1"/>
</dbReference>
<keyword evidence="3" id="KW-1185">Reference proteome</keyword>
<sequence length="175" mass="18351">MAEGHEHDPACAVAHGETPGDVGDRTLVAVFASPVADHLLRFGGELGYRCLLLEPDAERAATAAHDSAAVVTAPPADLDGTADVVVTDHHRSDLGVVLRDLLTRDVRWIGVLGNPRHPGPHVRLLTELGVPAEEIARVHRPVGLNIGSRTPAEIAVATLAGLIADRNGRPGGFSF</sequence>
<dbReference type="PANTHER" id="PTHR30388:SF6">
    <property type="entry name" value="XANTHINE DEHYDROGENASE SUBUNIT A-RELATED"/>
    <property type="match status" value="1"/>
</dbReference>
<dbReference type="Proteomes" id="UP001500212">
    <property type="component" value="Unassembled WGS sequence"/>
</dbReference>
<dbReference type="PANTHER" id="PTHR30388">
    <property type="entry name" value="ALDEHYDE OXIDOREDUCTASE MOLYBDENUM COFACTOR ASSEMBLY PROTEIN"/>
    <property type="match status" value="1"/>
</dbReference>
<organism evidence="2 3">
    <name type="scientific">Actinoallomurus liliacearum</name>
    <dbReference type="NCBI Taxonomy" id="1080073"/>
    <lineage>
        <taxon>Bacteria</taxon>
        <taxon>Bacillati</taxon>
        <taxon>Actinomycetota</taxon>
        <taxon>Actinomycetes</taxon>
        <taxon>Streptosporangiales</taxon>
        <taxon>Thermomonosporaceae</taxon>
        <taxon>Actinoallomurus</taxon>
    </lineage>
</organism>
<evidence type="ECO:0000313" key="3">
    <source>
        <dbReference type="Proteomes" id="UP001500212"/>
    </source>
</evidence>
<proteinExistence type="predicted"/>
<accession>A0ABP8TYU2</accession>
<dbReference type="RefSeq" id="WP_345366333.1">
    <property type="nucleotide sequence ID" value="NZ_BAABHJ010000040.1"/>
</dbReference>
<dbReference type="Gene3D" id="3.40.50.720">
    <property type="entry name" value="NAD(P)-binding Rossmann-like Domain"/>
    <property type="match status" value="1"/>
</dbReference>
<reference evidence="3" key="1">
    <citation type="journal article" date="2019" name="Int. J. Syst. Evol. Microbiol.">
        <title>The Global Catalogue of Microorganisms (GCM) 10K type strain sequencing project: providing services to taxonomists for standard genome sequencing and annotation.</title>
        <authorList>
            <consortium name="The Broad Institute Genomics Platform"/>
            <consortium name="The Broad Institute Genome Sequencing Center for Infectious Disease"/>
            <person name="Wu L."/>
            <person name="Ma J."/>
        </authorList>
    </citation>
    <scope>NUCLEOTIDE SEQUENCE [LARGE SCALE GENOMIC DNA]</scope>
    <source>
        <strain evidence="3">JCM 17938</strain>
    </source>
</reference>
<comment type="caution">
    <text evidence="2">The sequence shown here is derived from an EMBL/GenBank/DDBJ whole genome shotgun (WGS) entry which is preliminary data.</text>
</comment>
<evidence type="ECO:0000259" key="1">
    <source>
        <dbReference type="Pfam" id="PF13478"/>
    </source>
</evidence>
<evidence type="ECO:0000313" key="2">
    <source>
        <dbReference type="EMBL" id="GAA4618132.1"/>
    </source>
</evidence>
<dbReference type="InterPro" id="IPR052698">
    <property type="entry name" value="MoCofactor_Util/Proc"/>
</dbReference>
<name>A0ABP8TYU2_9ACTN</name>
<gene>
    <name evidence="2" type="ORF">GCM10023195_81280</name>
</gene>
<dbReference type="EMBL" id="BAABHJ010000040">
    <property type="protein sequence ID" value="GAA4618132.1"/>
    <property type="molecule type" value="Genomic_DNA"/>
</dbReference>